<dbReference type="CDD" id="cd00371">
    <property type="entry name" value="HMA"/>
    <property type="match status" value="1"/>
</dbReference>
<reference evidence="3 4" key="1">
    <citation type="submission" date="2019-07" db="EMBL/GenBank/DDBJ databases">
        <title>Microlunatus dokdonensis sp. nov. isolated from the rhizospheric soil of the wild plant Elymus tsukushiensis.</title>
        <authorList>
            <person name="Ghim S.-Y."/>
            <person name="Hwang Y.-J."/>
            <person name="Son J.-S."/>
            <person name="Shin J.-H."/>
        </authorList>
    </citation>
    <scope>NUCLEOTIDE SEQUENCE [LARGE SCALE GENOMIC DNA]</scope>
    <source>
        <strain evidence="3 4">KUDC0627</strain>
    </source>
</reference>
<dbReference type="SUPFAM" id="SSF55008">
    <property type="entry name" value="HMA, heavy metal-associated domain"/>
    <property type="match status" value="1"/>
</dbReference>
<accession>A0A516PU85</accession>
<dbReference type="AlphaFoldDB" id="A0A516PU85"/>
<protein>
    <submittedName>
        <fullName evidence="3">Heavy-metal-associated domain-containing protein</fullName>
    </submittedName>
</protein>
<dbReference type="EMBL" id="CP041692">
    <property type="protein sequence ID" value="QDP94709.1"/>
    <property type="molecule type" value="Genomic_DNA"/>
</dbReference>
<dbReference type="OrthoDB" id="9813965at2"/>
<proteinExistence type="predicted"/>
<dbReference type="RefSeq" id="WP_143984698.1">
    <property type="nucleotide sequence ID" value="NZ_CP041692.1"/>
</dbReference>
<dbReference type="InterPro" id="IPR036163">
    <property type="entry name" value="HMA_dom_sf"/>
</dbReference>
<keyword evidence="4" id="KW-1185">Reference proteome</keyword>
<dbReference type="Gene3D" id="3.30.70.100">
    <property type="match status" value="1"/>
</dbReference>
<name>A0A516PU85_9ACTN</name>
<evidence type="ECO:0000313" key="3">
    <source>
        <dbReference type="EMBL" id="QDP94709.1"/>
    </source>
</evidence>
<evidence type="ECO:0000259" key="2">
    <source>
        <dbReference type="PROSITE" id="PS50846"/>
    </source>
</evidence>
<keyword evidence="1" id="KW-0479">Metal-binding</keyword>
<dbReference type="InterPro" id="IPR017969">
    <property type="entry name" value="Heavy-metal-associated_CS"/>
</dbReference>
<organism evidence="3 4">
    <name type="scientific">Microlunatus elymi</name>
    <dbReference type="NCBI Taxonomy" id="2596828"/>
    <lineage>
        <taxon>Bacteria</taxon>
        <taxon>Bacillati</taxon>
        <taxon>Actinomycetota</taxon>
        <taxon>Actinomycetes</taxon>
        <taxon>Propionibacteriales</taxon>
        <taxon>Propionibacteriaceae</taxon>
        <taxon>Microlunatus</taxon>
    </lineage>
</organism>
<dbReference type="InterPro" id="IPR006121">
    <property type="entry name" value="HMA_dom"/>
</dbReference>
<dbReference type="PROSITE" id="PS50846">
    <property type="entry name" value="HMA_2"/>
    <property type="match status" value="1"/>
</dbReference>
<dbReference type="PROSITE" id="PS01047">
    <property type="entry name" value="HMA_1"/>
    <property type="match status" value="1"/>
</dbReference>
<feature type="domain" description="HMA" evidence="2">
    <location>
        <begin position="1"/>
        <end position="66"/>
    </location>
</feature>
<dbReference type="Proteomes" id="UP000319263">
    <property type="component" value="Chromosome"/>
</dbReference>
<gene>
    <name evidence="3" type="ORF">FOE78_01175</name>
</gene>
<dbReference type="Pfam" id="PF00403">
    <property type="entry name" value="HMA"/>
    <property type="match status" value="1"/>
</dbReference>
<sequence length="69" mass="7144">MINTYSVRGMSCEHCVHAVTEEVSAIPGVEAAAVDLEAGSLTVTSEQPIDFTLIEAAVDEAGDYTVSAA</sequence>
<dbReference type="GO" id="GO:0046872">
    <property type="term" value="F:metal ion binding"/>
    <property type="evidence" value="ECO:0007669"/>
    <property type="project" value="UniProtKB-KW"/>
</dbReference>
<dbReference type="KEGG" id="mik:FOE78_01175"/>
<evidence type="ECO:0000256" key="1">
    <source>
        <dbReference type="ARBA" id="ARBA00022723"/>
    </source>
</evidence>
<evidence type="ECO:0000313" key="4">
    <source>
        <dbReference type="Proteomes" id="UP000319263"/>
    </source>
</evidence>